<protein>
    <submittedName>
        <fullName evidence="2">Uncharacterized protein</fullName>
    </submittedName>
</protein>
<evidence type="ECO:0000313" key="2">
    <source>
        <dbReference type="EMBL" id="MBR8644481.1"/>
    </source>
</evidence>
<evidence type="ECO:0000256" key="1">
    <source>
        <dbReference type="SAM" id="MobiDB-lite"/>
    </source>
</evidence>
<comment type="caution">
    <text evidence="2">The sequence shown here is derived from an EMBL/GenBank/DDBJ whole genome shotgun (WGS) entry which is preliminary data.</text>
</comment>
<reference evidence="2" key="1">
    <citation type="submission" date="2021-04" db="EMBL/GenBank/DDBJ databases">
        <title>Whole genome sequencing of Enterococci isolates from hospitalized patients.</title>
        <authorList>
            <person name="Ogoti B.M."/>
            <person name="Onyambu F.G."/>
        </authorList>
    </citation>
    <scope>NUCLEOTIDE SEQUENCE</scope>
    <source>
        <strain evidence="2">242</strain>
    </source>
</reference>
<accession>A0A941FPW0</accession>
<dbReference type="AlphaFoldDB" id="A0A941FPW0"/>
<proteinExistence type="predicted"/>
<sequence>MKIERRTIEGVKMFQPDEVRQKRKRHEDPSDEGTRRPRSGGGRKHRERIDTRGPNRGSHRSVNQADNREVEREKPRGGRMENSRGNIREDSREFVRKRPRTYTGGFTWRSFENSRGPRERESAGWLFGRRPWTKA</sequence>
<dbReference type="EMBL" id="JAGTPW010000009">
    <property type="protein sequence ID" value="MBR8644481.1"/>
    <property type="molecule type" value="Genomic_DNA"/>
</dbReference>
<gene>
    <name evidence="2" type="ORF">KEH51_07380</name>
</gene>
<evidence type="ECO:0000313" key="3">
    <source>
        <dbReference type="Proteomes" id="UP000680045"/>
    </source>
</evidence>
<dbReference type="Proteomes" id="UP000680045">
    <property type="component" value="Unassembled WGS sequence"/>
</dbReference>
<organism evidence="2 3">
    <name type="scientific">Peribacillus frigoritolerans</name>
    <dbReference type="NCBI Taxonomy" id="450367"/>
    <lineage>
        <taxon>Bacteria</taxon>
        <taxon>Bacillati</taxon>
        <taxon>Bacillota</taxon>
        <taxon>Bacilli</taxon>
        <taxon>Bacillales</taxon>
        <taxon>Bacillaceae</taxon>
        <taxon>Peribacillus</taxon>
    </lineage>
</organism>
<feature type="compositionally biased region" description="Basic and acidic residues" evidence="1">
    <location>
        <begin position="66"/>
        <end position="96"/>
    </location>
</feature>
<feature type="compositionally biased region" description="Basic residues" evidence="1">
    <location>
        <begin position="36"/>
        <end position="46"/>
    </location>
</feature>
<feature type="compositionally biased region" description="Basic and acidic residues" evidence="1">
    <location>
        <begin position="1"/>
        <end position="35"/>
    </location>
</feature>
<name>A0A941FPW0_9BACI</name>
<feature type="region of interest" description="Disordered" evidence="1">
    <location>
        <begin position="1"/>
        <end position="98"/>
    </location>
</feature>